<keyword evidence="3" id="KW-1185">Reference proteome</keyword>
<proteinExistence type="predicted"/>
<dbReference type="SUPFAM" id="SSF63748">
    <property type="entry name" value="Tudor/PWWP/MBT"/>
    <property type="match status" value="1"/>
</dbReference>
<name>H2XW13_CIOIN</name>
<reference evidence="3" key="1">
    <citation type="journal article" date="2002" name="Science">
        <title>The draft genome of Ciona intestinalis: insights into chordate and vertebrate origins.</title>
        <authorList>
            <person name="Dehal P."/>
            <person name="Satou Y."/>
            <person name="Campbell R.K."/>
            <person name="Chapman J."/>
            <person name="Degnan B."/>
            <person name="De Tomaso A."/>
            <person name="Davidson B."/>
            <person name="Di Gregorio A."/>
            <person name="Gelpke M."/>
            <person name="Goodstein D.M."/>
            <person name="Harafuji N."/>
            <person name="Hastings K.E."/>
            <person name="Ho I."/>
            <person name="Hotta K."/>
            <person name="Huang W."/>
            <person name="Kawashima T."/>
            <person name="Lemaire P."/>
            <person name="Martinez D."/>
            <person name="Meinertzhagen I.A."/>
            <person name="Necula S."/>
            <person name="Nonaka M."/>
            <person name="Putnam N."/>
            <person name="Rash S."/>
            <person name="Saiga H."/>
            <person name="Satake M."/>
            <person name="Terry A."/>
            <person name="Yamada L."/>
            <person name="Wang H.G."/>
            <person name="Awazu S."/>
            <person name="Azumi K."/>
            <person name="Boore J."/>
            <person name="Branno M."/>
            <person name="Chin-Bow S."/>
            <person name="DeSantis R."/>
            <person name="Doyle S."/>
            <person name="Francino P."/>
            <person name="Keys D.N."/>
            <person name="Haga S."/>
            <person name="Hayashi H."/>
            <person name="Hino K."/>
            <person name="Imai K.S."/>
            <person name="Inaba K."/>
            <person name="Kano S."/>
            <person name="Kobayashi K."/>
            <person name="Kobayashi M."/>
            <person name="Lee B.I."/>
            <person name="Makabe K.W."/>
            <person name="Manohar C."/>
            <person name="Matassi G."/>
            <person name="Medina M."/>
            <person name="Mochizuki Y."/>
            <person name="Mount S."/>
            <person name="Morishita T."/>
            <person name="Miura S."/>
            <person name="Nakayama A."/>
            <person name="Nishizaka S."/>
            <person name="Nomoto H."/>
            <person name="Ohta F."/>
            <person name="Oishi K."/>
            <person name="Rigoutsos I."/>
            <person name="Sano M."/>
            <person name="Sasaki A."/>
            <person name="Sasakura Y."/>
            <person name="Shoguchi E."/>
            <person name="Shin-i T."/>
            <person name="Spagnuolo A."/>
            <person name="Stainier D."/>
            <person name="Suzuki M.M."/>
            <person name="Tassy O."/>
            <person name="Takatori N."/>
            <person name="Tokuoka M."/>
            <person name="Yagi K."/>
            <person name="Yoshizaki F."/>
            <person name="Wada S."/>
            <person name="Zhang C."/>
            <person name="Hyatt P.D."/>
            <person name="Larimer F."/>
            <person name="Detter C."/>
            <person name="Doggett N."/>
            <person name="Glavina T."/>
            <person name="Hawkins T."/>
            <person name="Richardson P."/>
            <person name="Lucas S."/>
            <person name="Kohara Y."/>
            <person name="Levine M."/>
            <person name="Satoh N."/>
            <person name="Rokhsar D.S."/>
        </authorList>
    </citation>
    <scope>NUCLEOTIDE SEQUENCE [LARGE SCALE GENOMIC DNA]</scope>
</reference>
<organism evidence="2 3">
    <name type="scientific">Ciona intestinalis</name>
    <name type="common">Transparent sea squirt</name>
    <name type="synonym">Ascidia intestinalis</name>
    <dbReference type="NCBI Taxonomy" id="7719"/>
    <lineage>
        <taxon>Eukaryota</taxon>
        <taxon>Metazoa</taxon>
        <taxon>Chordata</taxon>
        <taxon>Tunicata</taxon>
        <taxon>Ascidiacea</taxon>
        <taxon>Phlebobranchia</taxon>
        <taxon>Cionidae</taxon>
        <taxon>Ciona</taxon>
    </lineage>
</organism>
<evidence type="ECO:0000313" key="3">
    <source>
        <dbReference type="Proteomes" id="UP000008144"/>
    </source>
</evidence>
<feature type="domain" description="Tudor" evidence="1">
    <location>
        <begin position="24"/>
        <end position="118"/>
    </location>
</feature>
<dbReference type="HOGENOM" id="CLU_1717305_0_0_1"/>
<dbReference type="Pfam" id="PF00567">
    <property type="entry name" value="TUDOR"/>
    <property type="match status" value="1"/>
</dbReference>
<evidence type="ECO:0000259" key="1">
    <source>
        <dbReference type="Pfam" id="PF00567"/>
    </source>
</evidence>
<dbReference type="InParanoid" id="H2XW13"/>
<evidence type="ECO:0000313" key="2">
    <source>
        <dbReference type="Ensembl" id="ENSCINP00000033847.1"/>
    </source>
</evidence>
<reference evidence="2" key="4">
    <citation type="submission" date="2025-09" db="UniProtKB">
        <authorList>
            <consortium name="Ensembl"/>
        </authorList>
    </citation>
    <scope>IDENTIFICATION</scope>
</reference>
<dbReference type="Ensembl" id="ENSCINT00000034660.1">
    <property type="protein sequence ID" value="ENSCINP00000033847.1"/>
    <property type="gene ID" value="ENSCING00000018306.1"/>
</dbReference>
<protein>
    <recommendedName>
        <fullName evidence="1">Tudor domain-containing protein</fullName>
    </recommendedName>
</protein>
<dbReference type="EMBL" id="EAAA01003009">
    <property type="status" value="NOT_ANNOTATED_CDS"/>
    <property type="molecule type" value="Genomic_DNA"/>
</dbReference>
<dbReference type="Proteomes" id="UP000008144">
    <property type="component" value="Chromosome 9"/>
</dbReference>
<dbReference type="InterPro" id="IPR002999">
    <property type="entry name" value="Tudor"/>
</dbReference>
<sequence>MQQATNLQIMEEFVIKEHFVLEIEKNYKVSIQHVESCDQVFVQIFEDANSIKQMQTLIKSLHPSLKTCQSSLKPGSYVTTDCFLRAKAIQVTGDEVEIYNIDVGTTYFVSLGSLSRLNKGGSWSEDATKFCLKLISVGMSMIMKVVQIPTTIL</sequence>
<reference evidence="2" key="3">
    <citation type="submission" date="2025-08" db="UniProtKB">
        <authorList>
            <consortium name="Ensembl"/>
        </authorList>
    </citation>
    <scope>IDENTIFICATION</scope>
</reference>
<dbReference type="AlphaFoldDB" id="H2XW13"/>
<reference evidence="2" key="2">
    <citation type="journal article" date="2008" name="Genome Biol.">
        <title>Improved genome assembly and evidence-based global gene model set for the chordate Ciona intestinalis: new insight into intron and operon populations.</title>
        <authorList>
            <person name="Satou Y."/>
            <person name="Mineta K."/>
            <person name="Ogasawara M."/>
            <person name="Sasakura Y."/>
            <person name="Shoguchi E."/>
            <person name="Ueno K."/>
            <person name="Yamada L."/>
            <person name="Matsumoto J."/>
            <person name="Wasserscheid J."/>
            <person name="Dewar K."/>
            <person name="Wiley G.B."/>
            <person name="Macmil S.L."/>
            <person name="Roe B.A."/>
            <person name="Zeller R.W."/>
            <person name="Hastings K.E."/>
            <person name="Lemaire P."/>
            <person name="Lindquist E."/>
            <person name="Endo T."/>
            <person name="Hotta K."/>
            <person name="Inaba K."/>
        </authorList>
    </citation>
    <scope>NUCLEOTIDE SEQUENCE [LARGE SCALE GENOMIC DNA]</scope>
    <source>
        <strain evidence="2">wild type</strain>
    </source>
</reference>
<accession>H2XW13</accession>